<feature type="transmembrane region" description="Helical" evidence="10">
    <location>
        <begin position="381"/>
        <end position="402"/>
    </location>
</feature>
<feature type="transmembrane region" description="Helical" evidence="10">
    <location>
        <begin position="165"/>
        <end position="189"/>
    </location>
</feature>
<keyword evidence="4" id="KW-0762">Sugar transport</keyword>
<reference evidence="13 14" key="1">
    <citation type="submission" date="2022-05" db="EMBL/GenBank/DDBJ databases">
        <authorList>
            <consortium name="Genoscope - CEA"/>
            <person name="William W."/>
        </authorList>
    </citation>
    <scope>NUCLEOTIDE SEQUENCE [LARGE SCALE GENOMIC DNA]</scope>
</reference>
<comment type="subcellular location">
    <subcellularLocation>
        <location evidence="1">Membrane</location>
        <topology evidence="1">Multi-pass membrane protein</topology>
    </subcellularLocation>
</comment>
<feature type="transmembrane region" description="Helical" evidence="10">
    <location>
        <begin position="457"/>
        <end position="478"/>
    </location>
</feature>
<sequence>MANNEKWTLHHLVVFSLTFLSFSCVHVARKAFSNVKHFMQKEWTNSSVTLDPPQVWENSHFFTDEHHAQVFFGAMDTTFLLAYAVGLFISGIFGDRFNLTRILAFGMCSSAVAVFMFGTASKWIGIYNIWYYGVLMALNGLFQSTCWPCLVAVMGNWFGKSRRGIMFGLWSANASLGNILGALLVAALLDYGYEYAMLVPAAVLFAFGVVVFFCLIPSPDQIGLPMPEEGTQPSPVTNYGALSSTDPSVFDQESLPAAQEALSTSSSAPSNSVRPQPKKAITFCQAVILPGVIPYSLSYACLKVVHNSFFFWLPFYLSDNFDWKDTVADKFSTFYDVGGIAGGITGGLISDLLGRRKPLVVVMLMVAVPVLFIYGNTGGSYTINVALMCVTGFFVGGPANLIGSAISADLGRQGTLRADREALATVTGIVDGTGSVGAAIGQILIPEINTHSGWKPVFHLLMAMASMSVVCLLIPPFIKFLREKLCGDDQPVYHPVITNDRSEYSAAGPANIASAILSKIVDRESGLIMPDVF</sequence>
<accession>A0ABN8LS91</accession>
<keyword evidence="3" id="KW-0813">Transport</keyword>
<proteinExistence type="inferred from homology"/>
<evidence type="ECO:0000256" key="5">
    <source>
        <dbReference type="ARBA" id="ARBA00022692"/>
    </source>
</evidence>
<feature type="transmembrane region" description="Helical" evidence="10">
    <location>
        <begin position="130"/>
        <end position="153"/>
    </location>
</feature>
<protein>
    <recommendedName>
        <fullName evidence="8">Sugar phosphate exchanger 3</fullName>
    </recommendedName>
    <alternativeName>
        <fullName evidence="9">Solute carrier family 37 member 3</fullName>
    </alternativeName>
</protein>
<dbReference type="Proteomes" id="UP001159427">
    <property type="component" value="Unassembled WGS sequence"/>
</dbReference>
<evidence type="ECO:0000256" key="7">
    <source>
        <dbReference type="ARBA" id="ARBA00023136"/>
    </source>
</evidence>
<dbReference type="InterPro" id="IPR000849">
    <property type="entry name" value="Sugar_P_transporter"/>
</dbReference>
<comment type="similarity">
    <text evidence="2">Belongs to the major facilitator superfamily. Organophosphate:Pi antiporter (OPA) (TC 2.A.1.4) family.</text>
</comment>
<dbReference type="SUPFAM" id="SSF103473">
    <property type="entry name" value="MFS general substrate transporter"/>
    <property type="match status" value="1"/>
</dbReference>
<dbReference type="PANTHER" id="PTHR43184:SF12">
    <property type="entry name" value="SUGAR PHOSPHATE EXCHANGER 3"/>
    <property type="match status" value="1"/>
</dbReference>
<dbReference type="PROSITE" id="PS51257">
    <property type="entry name" value="PROKAR_LIPOPROTEIN"/>
    <property type="match status" value="1"/>
</dbReference>
<dbReference type="Pfam" id="PF07690">
    <property type="entry name" value="MFS_1"/>
    <property type="match status" value="1"/>
</dbReference>
<keyword evidence="14" id="KW-1185">Reference proteome</keyword>
<feature type="transmembrane region" description="Helical" evidence="10">
    <location>
        <begin position="195"/>
        <end position="216"/>
    </location>
</feature>
<dbReference type="Gene3D" id="1.20.1250.20">
    <property type="entry name" value="MFS general substrate transporter like domains"/>
    <property type="match status" value="2"/>
</dbReference>
<keyword evidence="7 10" id="KW-0472">Membrane</keyword>
<dbReference type="InterPro" id="IPR011701">
    <property type="entry name" value="MFS"/>
</dbReference>
<evidence type="ECO:0000256" key="3">
    <source>
        <dbReference type="ARBA" id="ARBA00022448"/>
    </source>
</evidence>
<evidence type="ECO:0000313" key="14">
    <source>
        <dbReference type="Proteomes" id="UP001159427"/>
    </source>
</evidence>
<dbReference type="InterPro" id="IPR036259">
    <property type="entry name" value="MFS_trans_sf"/>
</dbReference>
<evidence type="ECO:0000256" key="2">
    <source>
        <dbReference type="ARBA" id="ARBA00009598"/>
    </source>
</evidence>
<evidence type="ECO:0000256" key="1">
    <source>
        <dbReference type="ARBA" id="ARBA00004141"/>
    </source>
</evidence>
<evidence type="ECO:0000256" key="9">
    <source>
        <dbReference type="ARBA" id="ARBA00042039"/>
    </source>
</evidence>
<organism evidence="13 14">
    <name type="scientific">Porites evermanni</name>
    <dbReference type="NCBI Taxonomy" id="104178"/>
    <lineage>
        <taxon>Eukaryota</taxon>
        <taxon>Metazoa</taxon>
        <taxon>Cnidaria</taxon>
        <taxon>Anthozoa</taxon>
        <taxon>Hexacorallia</taxon>
        <taxon>Scleractinia</taxon>
        <taxon>Fungiina</taxon>
        <taxon>Poritidae</taxon>
        <taxon>Porites</taxon>
    </lineage>
</organism>
<dbReference type="PIRSF" id="PIRSF002808">
    <property type="entry name" value="Hexose_phosphate_transp"/>
    <property type="match status" value="1"/>
</dbReference>
<evidence type="ECO:0000256" key="4">
    <source>
        <dbReference type="ARBA" id="ARBA00022597"/>
    </source>
</evidence>
<dbReference type="PROSITE" id="PS50850">
    <property type="entry name" value="MFS"/>
    <property type="match status" value="1"/>
</dbReference>
<feature type="transmembrane region" description="Helical" evidence="10">
    <location>
        <begin position="422"/>
        <end position="445"/>
    </location>
</feature>
<evidence type="ECO:0000256" key="8">
    <source>
        <dbReference type="ARBA" id="ARBA00041091"/>
    </source>
</evidence>
<evidence type="ECO:0000256" key="6">
    <source>
        <dbReference type="ARBA" id="ARBA00022989"/>
    </source>
</evidence>
<keyword evidence="6 10" id="KW-1133">Transmembrane helix</keyword>
<feature type="transmembrane region" description="Helical" evidence="10">
    <location>
        <begin position="70"/>
        <end position="90"/>
    </location>
</feature>
<comment type="caution">
    <text evidence="13">The sequence shown here is derived from an EMBL/GenBank/DDBJ whole genome shotgun (WGS) entry which is preliminary data.</text>
</comment>
<feature type="chain" id="PRO_5046808666" description="Sugar phosphate exchanger 3" evidence="11">
    <location>
        <begin position="24"/>
        <end position="533"/>
    </location>
</feature>
<dbReference type="InterPro" id="IPR020846">
    <property type="entry name" value="MFS_dom"/>
</dbReference>
<dbReference type="PANTHER" id="PTHR43184">
    <property type="entry name" value="MAJOR FACILITATOR SUPERFAMILY TRANSPORTER 16, ISOFORM B"/>
    <property type="match status" value="1"/>
</dbReference>
<evidence type="ECO:0000256" key="11">
    <source>
        <dbReference type="SAM" id="SignalP"/>
    </source>
</evidence>
<gene>
    <name evidence="13" type="ORF">PEVE_00004918</name>
</gene>
<evidence type="ECO:0000259" key="12">
    <source>
        <dbReference type="PROSITE" id="PS50850"/>
    </source>
</evidence>
<name>A0ABN8LS91_9CNID</name>
<dbReference type="EMBL" id="CALNXI010000131">
    <property type="protein sequence ID" value="CAH3019951.1"/>
    <property type="molecule type" value="Genomic_DNA"/>
</dbReference>
<keyword evidence="5 10" id="KW-0812">Transmembrane</keyword>
<feature type="transmembrane region" description="Helical" evidence="10">
    <location>
        <begin position="102"/>
        <end position="124"/>
    </location>
</feature>
<feature type="signal peptide" evidence="11">
    <location>
        <begin position="1"/>
        <end position="23"/>
    </location>
</feature>
<evidence type="ECO:0000256" key="10">
    <source>
        <dbReference type="SAM" id="Phobius"/>
    </source>
</evidence>
<feature type="domain" description="Major facilitator superfamily (MFS) profile" evidence="12">
    <location>
        <begin position="10"/>
        <end position="483"/>
    </location>
</feature>
<feature type="transmembrane region" description="Helical" evidence="10">
    <location>
        <begin position="358"/>
        <end position="375"/>
    </location>
</feature>
<evidence type="ECO:0000313" key="13">
    <source>
        <dbReference type="EMBL" id="CAH3019951.1"/>
    </source>
</evidence>
<keyword evidence="11" id="KW-0732">Signal</keyword>